<evidence type="ECO:0000256" key="7">
    <source>
        <dbReference type="PROSITE-ProRule" id="PRU10141"/>
    </source>
</evidence>
<accession>A0A0N4YLH1</accession>
<evidence type="ECO:0000313" key="13">
    <source>
        <dbReference type="WBParaSite" id="NBR_0001796001-mRNA-1"/>
    </source>
</evidence>
<keyword evidence="12" id="KW-1185">Reference proteome</keyword>
<organism evidence="13">
    <name type="scientific">Nippostrongylus brasiliensis</name>
    <name type="common">Rat hookworm</name>
    <dbReference type="NCBI Taxonomy" id="27835"/>
    <lineage>
        <taxon>Eukaryota</taxon>
        <taxon>Metazoa</taxon>
        <taxon>Ecdysozoa</taxon>
        <taxon>Nematoda</taxon>
        <taxon>Chromadorea</taxon>
        <taxon>Rhabditida</taxon>
        <taxon>Rhabditina</taxon>
        <taxon>Rhabditomorpha</taxon>
        <taxon>Strongyloidea</taxon>
        <taxon>Heligmosomidae</taxon>
        <taxon>Nippostrongylus</taxon>
    </lineage>
</organism>
<protein>
    <recommendedName>
        <fullName evidence="8">Tyrosine-protein kinase</fullName>
        <ecNumber evidence="8">2.7.10.2</ecNumber>
    </recommendedName>
</protein>
<dbReference type="OMA" id="RHESDDM"/>
<dbReference type="SMART" id="SM00252">
    <property type="entry name" value="SH2"/>
    <property type="match status" value="1"/>
</dbReference>
<evidence type="ECO:0000313" key="12">
    <source>
        <dbReference type="Proteomes" id="UP000271162"/>
    </source>
</evidence>
<dbReference type="InterPro" id="IPR035849">
    <property type="entry name" value="Fes/Fps/Fer_SH2"/>
</dbReference>
<comment type="catalytic activity">
    <reaction evidence="8">
        <text>L-tyrosyl-[protein] + ATP = O-phospho-L-tyrosyl-[protein] + ADP + H(+)</text>
        <dbReference type="Rhea" id="RHEA:10596"/>
        <dbReference type="Rhea" id="RHEA-COMP:10136"/>
        <dbReference type="Rhea" id="RHEA-COMP:20101"/>
        <dbReference type="ChEBI" id="CHEBI:15378"/>
        <dbReference type="ChEBI" id="CHEBI:30616"/>
        <dbReference type="ChEBI" id="CHEBI:46858"/>
        <dbReference type="ChEBI" id="CHEBI:61978"/>
        <dbReference type="ChEBI" id="CHEBI:456216"/>
        <dbReference type="EC" id="2.7.10.2"/>
    </reaction>
</comment>
<dbReference type="Pfam" id="PF07714">
    <property type="entry name" value="PK_Tyr_Ser-Thr"/>
    <property type="match status" value="1"/>
</dbReference>
<gene>
    <name evidence="11" type="ORF">NBR_LOCUS17961</name>
</gene>
<dbReference type="AlphaFoldDB" id="A0A0N4YLH1"/>
<keyword evidence="2 7" id="KW-0547">Nucleotide-binding</keyword>
<evidence type="ECO:0000256" key="5">
    <source>
        <dbReference type="ARBA" id="ARBA00023137"/>
    </source>
</evidence>
<dbReference type="InterPro" id="IPR050198">
    <property type="entry name" value="Non-receptor_tyrosine_kinases"/>
</dbReference>
<evidence type="ECO:0000256" key="4">
    <source>
        <dbReference type="ARBA" id="ARBA00022840"/>
    </source>
</evidence>
<reference evidence="13" key="1">
    <citation type="submission" date="2017-02" db="UniProtKB">
        <authorList>
            <consortium name="WormBaseParasite"/>
        </authorList>
    </citation>
    <scope>IDENTIFICATION</scope>
</reference>
<evidence type="ECO:0000259" key="9">
    <source>
        <dbReference type="PROSITE" id="PS50001"/>
    </source>
</evidence>
<dbReference type="SUPFAM" id="SSF56112">
    <property type="entry name" value="Protein kinase-like (PK-like)"/>
    <property type="match status" value="1"/>
</dbReference>
<dbReference type="WBParaSite" id="NBR_0001796001-mRNA-1">
    <property type="protein sequence ID" value="NBR_0001796001-mRNA-1"/>
    <property type="gene ID" value="NBR_0001796001"/>
</dbReference>
<feature type="domain" description="SH2" evidence="9">
    <location>
        <begin position="1"/>
        <end position="96"/>
    </location>
</feature>
<dbReference type="InterPro" id="IPR036860">
    <property type="entry name" value="SH2_dom_sf"/>
</dbReference>
<sequence length="302" mass="34238">MPASCHSALENRLLEEDGQFLVRVTEPQPGMGLKTVLSSRWNGKNNHFVINEDGGSIRKVFIEKLKFPNIFELVRYYQREQQPITESTGAILKSPVPKQDWELRHESDDMATPRGALDRDKMAVGYNKKSGSSTKEKEEEITLGSLLGEGAFGGVYAGELQIGKKSYKVAVKVSKSQMLTKRIITQICKEARIMRRYRHRNVVKFYGVAVDRVREPVMLVMEMVDGGALDVMLQKKKNDITVAARVRHTFSSDAYSVWSKRNCLVHRGEVKLSDFGLSRELSNRAKKYTLKVVIRSVIIVTE</sequence>
<evidence type="ECO:0000256" key="3">
    <source>
        <dbReference type="ARBA" id="ARBA00022777"/>
    </source>
</evidence>
<dbReference type="InterPro" id="IPR000719">
    <property type="entry name" value="Prot_kinase_dom"/>
</dbReference>
<evidence type="ECO:0000256" key="1">
    <source>
        <dbReference type="ARBA" id="ARBA00022679"/>
    </source>
</evidence>
<dbReference type="Pfam" id="PF00017">
    <property type="entry name" value="SH2"/>
    <property type="match status" value="1"/>
</dbReference>
<evidence type="ECO:0000259" key="10">
    <source>
        <dbReference type="PROSITE" id="PS50011"/>
    </source>
</evidence>
<dbReference type="PANTHER" id="PTHR24418">
    <property type="entry name" value="TYROSINE-PROTEIN KINASE"/>
    <property type="match status" value="1"/>
</dbReference>
<dbReference type="EC" id="2.7.10.2" evidence="8"/>
<keyword evidence="4 7" id="KW-0067">ATP-binding</keyword>
<dbReference type="Gene3D" id="3.30.505.10">
    <property type="entry name" value="SH2 domain"/>
    <property type="match status" value="1"/>
</dbReference>
<keyword evidence="3 8" id="KW-0418">Kinase</keyword>
<evidence type="ECO:0000256" key="2">
    <source>
        <dbReference type="ARBA" id="ARBA00022741"/>
    </source>
</evidence>
<keyword evidence="1 8" id="KW-0808">Transferase</keyword>
<dbReference type="STRING" id="27835.A0A0N4YLH1"/>
<evidence type="ECO:0000256" key="8">
    <source>
        <dbReference type="RuleBase" id="RU362096"/>
    </source>
</evidence>
<dbReference type="EMBL" id="UYSL01023088">
    <property type="protein sequence ID" value="VDL81681.1"/>
    <property type="molecule type" value="Genomic_DNA"/>
</dbReference>
<comment type="similarity">
    <text evidence="8">Belongs to the protein kinase superfamily. Tyr protein kinase family.</text>
</comment>
<dbReference type="PROSITE" id="PS50011">
    <property type="entry name" value="PROTEIN_KINASE_DOM"/>
    <property type="match status" value="1"/>
</dbReference>
<dbReference type="PROSITE" id="PS00107">
    <property type="entry name" value="PROTEIN_KINASE_ATP"/>
    <property type="match status" value="1"/>
</dbReference>
<dbReference type="InterPro" id="IPR011009">
    <property type="entry name" value="Kinase-like_dom_sf"/>
</dbReference>
<feature type="domain" description="Protein kinase" evidence="10">
    <location>
        <begin position="141"/>
        <end position="302"/>
    </location>
</feature>
<dbReference type="PROSITE" id="PS50001">
    <property type="entry name" value="SH2"/>
    <property type="match status" value="1"/>
</dbReference>
<keyword evidence="5 8" id="KW-0829">Tyrosine-protein kinase</keyword>
<dbReference type="Gene3D" id="3.30.200.20">
    <property type="entry name" value="Phosphorylase Kinase, domain 1"/>
    <property type="match status" value="1"/>
</dbReference>
<dbReference type="SUPFAM" id="SSF55550">
    <property type="entry name" value="SH2 domain"/>
    <property type="match status" value="1"/>
</dbReference>
<dbReference type="InterPro" id="IPR001245">
    <property type="entry name" value="Ser-Thr/Tyr_kinase_cat_dom"/>
</dbReference>
<dbReference type="GO" id="GO:0005524">
    <property type="term" value="F:ATP binding"/>
    <property type="evidence" value="ECO:0007669"/>
    <property type="project" value="UniProtKB-UniRule"/>
</dbReference>
<proteinExistence type="inferred from homology"/>
<reference evidence="11 12" key="2">
    <citation type="submission" date="2018-11" db="EMBL/GenBank/DDBJ databases">
        <authorList>
            <consortium name="Pathogen Informatics"/>
        </authorList>
    </citation>
    <scope>NUCLEOTIDE SEQUENCE [LARGE SCALE GENOMIC DNA]</scope>
</reference>
<name>A0A0N4YLH1_NIPBR</name>
<evidence type="ECO:0000313" key="11">
    <source>
        <dbReference type="EMBL" id="VDL81681.1"/>
    </source>
</evidence>
<keyword evidence="6" id="KW-0727">SH2 domain</keyword>
<dbReference type="CDD" id="cd10361">
    <property type="entry name" value="SH2_Fps_family"/>
    <property type="match status" value="1"/>
</dbReference>
<feature type="binding site" evidence="7">
    <location>
        <position position="172"/>
    </location>
    <ligand>
        <name>ATP</name>
        <dbReference type="ChEBI" id="CHEBI:30616"/>
    </ligand>
</feature>
<dbReference type="Proteomes" id="UP000271162">
    <property type="component" value="Unassembled WGS sequence"/>
</dbReference>
<dbReference type="InterPro" id="IPR017441">
    <property type="entry name" value="Protein_kinase_ATP_BS"/>
</dbReference>
<dbReference type="GO" id="GO:0004715">
    <property type="term" value="F:non-membrane spanning protein tyrosine kinase activity"/>
    <property type="evidence" value="ECO:0007669"/>
    <property type="project" value="UniProtKB-EC"/>
</dbReference>
<evidence type="ECO:0000256" key="6">
    <source>
        <dbReference type="PROSITE-ProRule" id="PRU00191"/>
    </source>
</evidence>
<dbReference type="InterPro" id="IPR000980">
    <property type="entry name" value="SH2"/>
</dbReference>